<gene>
    <name evidence="2" type="ORF">J2125_004208</name>
</gene>
<proteinExistence type="predicted"/>
<reference evidence="2 3" key="1">
    <citation type="submission" date="2021-03" db="EMBL/GenBank/DDBJ databases">
        <authorList>
            <person name="D'Agostino P."/>
            <person name="Huntemann M."/>
            <person name="Clum A."/>
            <person name="Spunde A."/>
            <person name="Palaniappan K."/>
            <person name="Ritter S."/>
            <person name="Mikhailova N."/>
            <person name="Chen I.-M."/>
            <person name="Stamatis D."/>
            <person name="Reddy T."/>
            <person name="O'Malley R."/>
            <person name="Daum C."/>
            <person name="Shapiro N."/>
            <person name="Ivanova N."/>
            <person name="Kyrpides N."/>
            <person name="Woyke T."/>
        </authorList>
    </citation>
    <scope>NUCLEOTIDE SEQUENCE [LARGE SCALE GENOMIC DNA]</scope>
    <source>
        <strain evidence="2 3">WS4403</strain>
    </source>
</reference>
<accession>A0ABS4PEG1</accession>
<evidence type="ECO:0000313" key="2">
    <source>
        <dbReference type="EMBL" id="MBP2171016.1"/>
    </source>
</evidence>
<keyword evidence="3" id="KW-1185">Reference proteome</keyword>
<dbReference type="RefSeq" id="WP_026111812.1">
    <property type="nucleotide sequence ID" value="NZ_JAGGMQ010000001.1"/>
</dbReference>
<protein>
    <recommendedName>
        <fullName evidence="1">Baseplate protein J-like barrel domain-containing protein</fullName>
    </recommendedName>
</protein>
<feature type="domain" description="Baseplate protein J-like barrel" evidence="1">
    <location>
        <begin position="101"/>
        <end position="179"/>
    </location>
</feature>
<evidence type="ECO:0000259" key="1">
    <source>
        <dbReference type="Pfam" id="PF04865"/>
    </source>
</evidence>
<dbReference type="Pfam" id="PF04865">
    <property type="entry name" value="Baseplate_J"/>
    <property type="match status" value="1"/>
</dbReference>
<dbReference type="Proteomes" id="UP001195624">
    <property type="component" value="Unassembled WGS sequence"/>
</dbReference>
<reference evidence="3" key="2">
    <citation type="submission" date="2023-07" db="EMBL/GenBank/DDBJ databases">
        <title>Genome mining of underrepresented organisms for secondary metabolites.</title>
        <authorList>
            <person name="D'Agostino P.M."/>
        </authorList>
    </citation>
    <scope>NUCLEOTIDE SEQUENCE [LARGE SCALE GENOMIC DNA]</scope>
    <source>
        <strain evidence="3">WS4403</strain>
    </source>
</reference>
<comment type="caution">
    <text evidence="2">The sequence shown here is derived from an EMBL/GenBank/DDBJ whole genome shotgun (WGS) entry which is preliminary data.</text>
</comment>
<organism evidence="2 3">
    <name type="scientific">Winslowiella toletana</name>
    <dbReference type="NCBI Taxonomy" id="92490"/>
    <lineage>
        <taxon>Bacteria</taxon>
        <taxon>Pseudomonadati</taxon>
        <taxon>Pseudomonadota</taxon>
        <taxon>Gammaproteobacteria</taxon>
        <taxon>Enterobacterales</taxon>
        <taxon>Erwiniaceae</taxon>
        <taxon>Winslowiella</taxon>
    </lineage>
</organism>
<dbReference type="EMBL" id="JAGGMQ010000001">
    <property type="protein sequence ID" value="MBP2171016.1"/>
    <property type="molecule type" value="Genomic_DNA"/>
</dbReference>
<evidence type="ECO:0000313" key="3">
    <source>
        <dbReference type="Proteomes" id="UP001195624"/>
    </source>
</evidence>
<dbReference type="InterPro" id="IPR006949">
    <property type="entry name" value="Barrel_Baseplate_J-like"/>
</dbReference>
<name>A0ABS4PEG1_9GAMM</name>
<sequence>MSDLPVIITQSGAQPTPPRTLLSNLITHVAAIVPGYTANLPAGLITDLASTATGAIALIDSAMVETINAVTPYGANLPMLMQLGHIYGIPQGKGYNTSVNVTFISLPGFVIPKGFIVSDGNYQYVVQNNTVVPTGGQTKPVYCLATTGGSWAVPAGSVTQIITSVPGTITLTCTNVTAGVPGAEKQSESSYRAQVMQAGMVTAQGVPGFLKTLLQKVSGVKSNLIAYRNVSTGKWALIVGGGDPYEVGLAVYNAIPDISVLTADVLDGEGNKPDSITITITDYPDNYNIPVILPTSQMASVILTWNIRVADQLDPDSVSVVAITPLVDYINDIPIGEPINTYQIKSIFLSAISPLISPTQISLIDVSIGINGVVVPPLTGTGLIYGGEYGYFTTDPSRVTVQRYGKSD</sequence>